<feature type="transmembrane region" description="Helical" evidence="1">
    <location>
        <begin position="6"/>
        <end position="33"/>
    </location>
</feature>
<gene>
    <name evidence="3" type="ORF">SAMN05443547_0408</name>
</gene>
<dbReference type="InterPro" id="IPR021994">
    <property type="entry name" value="DUF3592"/>
</dbReference>
<keyword evidence="1" id="KW-0812">Transmembrane</keyword>
<keyword evidence="1" id="KW-0472">Membrane</keyword>
<evidence type="ECO:0000313" key="3">
    <source>
        <dbReference type="EMBL" id="SHO72083.1"/>
    </source>
</evidence>
<evidence type="ECO:0000256" key="1">
    <source>
        <dbReference type="SAM" id="Phobius"/>
    </source>
</evidence>
<organism evidence="3 4">
    <name type="scientific">Flavobacterium cucumis</name>
    <dbReference type="NCBI Taxonomy" id="416016"/>
    <lineage>
        <taxon>Bacteria</taxon>
        <taxon>Pseudomonadati</taxon>
        <taxon>Bacteroidota</taxon>
        <taxon>Flavobacteriia</taxon>
        <taxon>Flavobacteriales</taxon>
        <taxon>Flavobacteriaceae</taxon>
        <taxon>Flavobacterium</taxon>
    </lineage>
</organism>
<feature type="transmembrane region" description="Helical" evidence="1">
    <location>
        <begin position="127"/>
        <end position="146"/>
    </location>
</feature>
<dbReference type="Pfam" id="PF12158">
    <property type="entry name" value="DUF3592"/>
    <property type="match status" value="1"/>
</dbReference>
<dbReference type="Proteomes" id="UP000184611">
    <property type="component" value="Unassembled WGS sequence"/>
</dbReference>
<protein>
    <recommendedName>
        <fullName evidence="2">DUF3592 domain-containing protein</fullName>
    </recommendedName>
</protein>
<keyword evidence="1" id="KW-1133">Transmembrane helix</keyword>
<sequence>MEENVLYFMQIILIISFLIWLFVIGRIFFFYLVTIKKWKNTEATIIYSQTEWFRSKTDSDNEGWKQIIKYEYSVHDLKYKNDCVTKNISFLSPFKDSAKKYTFAKGQKIQIAYNSINPNNSIIEDRFDFSTLIIPIVFYIFLGVFLF</sequence>
<keyword evidence="4" id="KW-1185">Reference proteome</keyword>
<accession>A0A1M7ZTF8</accession>
<dbReference type="RefSeq" id="WP_073580907.1">
    <property type="nucleotide sequence ID" value="NZ_FRYK01000001.1"/>
</dbReference>
<dbReference type="EMBL" id="FRYK01000001">
    <property type="protein sequence ID" value="SHO72083.1"/>
    <property type="molecule type" value="Genomic_DNA"/>
</dbReference>
<evidence type="ECO:0000259" key="2">
    <source>
        <dbReference type="Pfam" id="PF12158"/>
    </source>
</evidence>
<name>A0A1M7ZTF8_9FLAO</name>
<dbReference type="AlphaFoldDB" id="A0A1M7ZTF8"/>
<evidence type="ECO:0000313" key="4">
    <source>
        <dbReference type="Proteomes" id="UP000184611"/>
    </source>
</evidence>
<reference evidence="4" key="1">
    <citation type="submission" date="2016-12" db="EMBL/GenBank/DDBJ databases">
        <authorList>
            <person name="Varghese N."/>
            <person name="Submissions S."/>
        </authorList>
    </citation>
    <scope>NUCLEOTIDE SEQUENCE [LARGE SCALE GENOMIC DNA]</scope>
    <source>
        <strain evidence="4">DSM 18830</strain>
    </source>
</reference>
<proteinExistence type="predicted"/>
<dbReference type="STRING" id="416016.SAMN05443547_0408"/>
<feature type="domain" description="DUF3592" evidence="2">
    <location>
        <begin position="41"/>
        <end position="126"/>
    </location>
</feature>